<dbReference type="PROSITE" id="PS50931">
    <property type="entry name" value="HTH_LYSR"/>
    <property type="match status" value="1"/>
</dbReference>
<protein>
    <submittedName>
        <fullName evidence="6">LysR family transcriptional regulator, repressor for citA</fullName>
    </submittedName>
</protein>
<dbReference type="STRING" id="237069.SAMN05216498_0731"/>
<dbReference type="AlphaFoldDB" id="A0A1G9WFI9"/>
<dbReference type="SUPFAM" id="SSF46785">
    <property type="entry name" value="Winged helix' DNA-binding domain"/>
    <property type="match status" value="1"/>
</dbReference>
<dbReference type="PRINTS" id="PR00039">
    <property type="entry name" value="HTHLYSR"/>
</dbReference>
<dbReference type="EMBL" id="FNIG01000001">
    <property type="protein sequence ID" value="SDM83332.1"/>
    <property type="molecule type" value="Genomic_DNA"/>
</dbReference>
<organism evidence="6 7">
    <name type="scientific">Tenuibacillus multivorans</name>
    <dbReference type="NCBI Taxonomy" id="237069"/>
    <lineage>
        <taxon>Bacteria</taxon>
        <taxon>Bacillati</taxon>
        <taxon>Bacillota</taxon>
        <taxon>Bacilli</taxon>
        <taxon>Bacillales</taxon>
        <taxon>Bacillaceae</taxon>
        <taxon>Tenuibacillus</taxon>
    </lineage>
</organism>
<dbReference type="FunFam" id="1.10.10.10:FF:000001">
    <property type="entry name" value="LysR family transcriptional regulator"/>
    <property type="match status" value="1"/>
</dbReference>
<dbReference type="PANTHER" id="PTHR30126">
    <property type="entry name" value="HTH-TYPE TRANSCRIPTIONAL REGULATOR"/>
    <property type="match status" value="1"/>
</dbReference>
<dbReference type="CDD" id="cd05466">
    <property type="entry name" value="PBP2_LTTR_substrate"/>
    <property type="match status" value="1"/>
</dbReference>
<dbReference type="GO" id="GO:0000976">
    <property type="term" value="F:transcription cis-regulatory region binding"/>
    <property type="evidence" value="ECO:0007669"/>
    <property type="project" value="TreeGrafter"/>
</dbReference>
<dbReference type="InterPro" id="IPR005119">
    <property type="entry name" value="LysR_subst-bd"/>
</dbReference>
<keyword evidence="2" id="KW-0805">Transcription regulation</keyword>
<dbReference type="Gene3D" id="1.10.10.10">
    <property type="entry name" value="Winged helix-like DNA-binding domain superfamily/Winged helix DNA-binding domain"/>
    <property type="match status" value="1"/>
</dbReference>
<gene>
    <name evidence="6" type="ORF">SAMN05216498_0731</name>
</gene>
<evidence type="ECO:0000256" key="2">
    <source>
        <dbReference type="ARBA" id="ARBA00023015"/>
    </source>
</evidence>
<accession>A0A1G9WFI9</accession>
<keyword evidence="7" id="KW-1185">Reference proteome</keyword>
<evidence type="ECO:0000313" key="6">
    <source>
        <dbReference type="EMBL" id="SDM83332.1"/>
    </source>
</evidence>
<keyword evidence="3" id="KW-0238">DNA-binding</keyword>
<evidence type="ECO:0000259" key="5">
    <source>
        <dbReference type="PROSITE" id="PS50931"/>
    </source>
</evidence>
<dbReference type="RefSeq" id="WP_093855245.1">
    <property type="nucleotide sequence ID" value="NZ_FNIG01000001.1"/>
</dbReference>
<dbReference type="Gene3D" id="3.40.190.290">
    <property type="match status" value="1"/>
</dbReference>
<evidence type="ECO:0000256" key="4">
    <source>
        <dbReference type="ARBA" id="ARBA00023163"/>
    </source>
</evidence>
<dbReference type="GO" id="GO:0003700">
    <property type="term" value="F:DNA-binding transcription factor activity"/>
    <property type="evidence" value="ECO:0007669"/>
    <property type="project" value="InterPro"/>
</dbReference>
<dbReference type="Pfam" id="PF03466">
    <property type="entry name" value="LysR_substrate"/>
    <property type="match status" value="1"/>
</dbReference>
<dbReference type="Proteomes" id="UP000199334">
    <property type="component" value="Unassembled WGS sequence"/>
</dbReference>
<reference evidence="6 7" key="1">
    <citation type="submission" date="2016-10" db="EMBL/GenBank/DDBJ databases">
        <authorList>
            <person name="de Groot N.N."/>
        </authorList>
    </citation>
    <scope>NUCLEOTIDE SEQUENCE [LARGE SCALE GENOMIC DNA]</scope>
    <source>
        <strain evidence="6 7">CGMCC 1.3442</strain>
    </source>
</reference>
<comment type="similarity">
    <text evidence="1">Belongs to the LysR transcriptional regulatory family.</text>
</comment>
<evidence type="ECO:0000313" key="7">
    <source>
        <dbReference type="Proteomes" id="UP000199334"/>
    </source>
</evidence>
<sequence length="293" mass="33744">MELSWMKTFVKVAELGNFRKASESLYVSQPTVTVHIKALEKELGVTLFKRGKRFVRLTEEGRIYLPHAKQLLDMHQLGLENIQSFAQGYRKKLRLAISPLIADTIMPFVLNNYLEQNPEVEISIEIMESAQIERAVSDEVVDIGFTLLESRQDQLQKTKLYEDQVVFCVPHDGLDAETAPALDPINLLEENYLLTHNHPVYWGALLNEIKTKFPKTKTMRVSQNHITKRFILSGFGVSFLPKSTIRRELLEGRILQVDMPNITLPKVNTYALTKYQHSLETEFIDFVSGYQFQ</sequence>
<feature type="domain" description="HTH lysR-type" evidence="5">
    <location>
        <begin position="1"/>
        <end position="58"/>
    </location>
</feature>
<keyword evidence="4" id="KW-0804">Transcription</keyword>
<evidence type="ECO:0000256" key="1">
    <source>
        <dbReference type="ARBA" id="ARBA00009437"/>
    </source>
</evidence>
<dbReference type="InterPro" id="IPR036390">
    <property type="entry name" value="WH_DNA-bd_sf"/>
</dbReference>
<dbReference type="InterPro" id="IPR000847">
    <property type="entry name" value="LysR_HTH_N"/>
</dbReference>
<dbReference type="OrthoDB" id="9803735at2"/>
<name>A0A1G9WFI9_9BACI</name>
<dbReference type="InterPro" id="IPR036388">
    <property type="entry name" value="WH-like_DNA-bd_sf"/>
</dbReference>
<proteinExistence type="inferred from homology"/>
<dbReference type="Pfam" id="PF00126">
    <property type="entry name" value="HTH_1"/>
    <property type="match status" value="1"/>
</dbReference>
<dbReference type="PANTHER" id="PTHR30126:SF64">
    <property type="entry name" value="HTH-TYPE TRANSCRIPTIONAL REGULATOR CITR"/>
    <property type="match status" value="1"/>
</dbReference>
<dbReference type="SUPFAM" id="SSF53850">
    <property type="entry name" value="Periplasmic binding protein-like II"/>
    <property type="match status" value="1"/>
</dbReference>
<evidence type="ECO:0000256" key="3">
    <source>
        <dbReference type="ARBA" id="ARBA00023125"/>
    </source>
</evidence>